<dbReference type="AlphaFoldDB" id="A0AAW0MN46"/>
<reference evidence="3" key="1">
    <citation type="submission" date="2024-04" db="EMBL/GenBank/DDBJ databases">
        <title>Salinicola lusitanus LLJ914,a marine bacterium isolated from the Okinawa Trough.</title>
        <authorList>
            <person name="Li J."/>
        </authorList>
    </citation>
    <scope>NUCLEOTIDE SEQUENCE [LARGE SCALE GENOMIC DNA]</scope>
</reference>
<feature type="region of interest" description="Disordered" evidence="1">
    <location>
        <begin position="82"/>
        <end position="152"/>
    </location>
</feature>
<feature type="compositionally biased region" description="Polar residues" evidence="1">
    <location>
        <begin position="82"/>
        <end position="95"/>
    </location>
</feature>
<accession>A0AAW0MN46</accession>
<protein>
    <submittedName>
        <fullName evidence="2">Uncharacterized protein</fullName>
    </submittedName>
</protein>
<proteinExistence type="predicted"/>
<feature type="compositionally biased region" description="Basic and acidic residues" evidence="1">
    <location>
        <begin position="120"/>
        <end position="129"/>
    </location>
</feature>
<gene>
    <name evidence="2" type="ORF">WMY93_032745</name>
</gene>
<evidence type="ECO:0000313" key="2">
    <source>
        <dbReference type="EMBL" id="KAK7880616.1"/>
    </source>
</evidence>
<keyword evidence="3" id="KW-1185">Reference proteome</keyword>
<evidence type="ECO:0000313" key="3">
    <source>
        <dbReference type="Proteomes" id="UP001460270"/>
    </source>
</evidence>
<dbReference type="Proteomes" id="UP001460270">
    <property type="component" value="Unassembled WGS sequence"/>
</dbReference>
<comment type="caution">
    <text evidence="2">The sequence shown here is derived from an EMBL/GenBank/DDBJ whole genome shotgun (WGS) entry which is preliminary data.</text>
</comment>
<organism evidence="2 3">
    <name type="scientific">Mugilogobius chulae</name>
    <name type="common">yellowstripe goby</name>
    <dbReference type="NCBI Taxonomy" id="88201"/>
    <lineage>
        <taxon>Eukaryota</taxon>
        <taxon>Metazoa</taxon>
        <taxon>Chordata</taxon>
        <taxon>Craniata</taxon>
        <taxon>Vertebrata</taxon>
        <taxon>Euteleostomi</taxon>
        <taxon>Actinopterygii</taxon>
        <taxon>Neopterygii</taxon>
        <taxon>Teleostei</taxon>
        <taxon>Neoteleostei</taxon>
        <taxon>Acanthomorphata</taxon>
        <taxon>Gobiaria</taxon>
        <taxon>Gobiiformes</taxon>
        <taxon>Gobioidei</taxon>
        <taxon>Gobiidae</taxon>
        <taxon>Gobionellinae</taxon>
        <taxon>Mugilogobius</taxon>
    </lineage>
</organism>
<feature type="compositionally biased region" description="Polar residues" evidence="1">
    <location>
        <begin position="130"/>
        <end position="140"/>
    </location>
</feature>
<dbReference type="EMBL" id="JBBPFD010000068">
    <property type="protein sequence ID" value="KAK7880616.1"/>
    <property type="molecule type" value="Genomic_DNA"/>
</dbReference>
<sequence>MAQNEGAACTRIVQCVEKIARPGAGLRQQGHFQAVFQWGVLGADVCVPVSRCWRGTRDNFRVSANIALEAFLIRPSTSGLSCTVHQRPSPSSASPIQDVPTHVSRGDGTRDYATAIATQEEDRTLRENRCSSSNVTQSTAAAAVRPPVSSTR</sequence>
<evidence type="ECO:0000256" key="1">
    <source>
        <dbReference type="SAM" id="MobiDB-lite"/>
    </source>
</evidence>
<name>A0AAW0MN46_9GOBI</name>